<name>A0A7U9DSH3_STRLI</name>
<dbReference type="AlphaFoldDB" id="A0A7U9DSH3"/>
<dbReference type="InterPro" id="IPR009057">
    <property type="entry name" value="Homeodomain-like_sf"/>
</dbReference>
<dbReference type="Proteomes" id="UP000014062">
    <property type="component" value="Chromosome"/>
</dbReference>
<dbReference type="InterPro" id="IPR047655">
    <property type="entry name" value="Transpos_IS630-like"/>
</dbReference>
<dbReference type="NCBIfam" id="NF033545">
    <property type="entry name" value="transpos_IS630"/>
    <property type="match status" value="1"/>
</dbReference>
<evidence type="ECO:0000313" key="2">
    <source>
        <dbReference type="Proteomes" id="UP000014062"/>
    </source>
</evidence>
<dbReference type="Pfam" id="PF13565">
    <property type="entry name" value="HTH_32"/>
    <property type="match status" value="1"/>
</dbReference>
<proteinExistence type="predicted"/>
<dbReference type="SUPFAM" id="SSF46689">
    <property type="entry name" value="Homeodomain-like"/>
    <property type="match status" value="1"/>
</dbReference>
<protein>
    <submittedName>
        <fullName evidence="1">Mobile element protein</fullName>
    </submittedName>
</protein>
<sequence length="232" mass="26394">MIAKLVQADEDTVRNVIHRFNEIGLACLDPRWAGGRPRLLSGDDGDYVVATATTRPARLGQPFTRWSIRKLAAYLRRVHGHVIKIGREALRCLLARRGITFQRTKTWKESPDPERDAKLDRIEEVLEHFPDRVFAFDEFGPLGIRPTAGSCWAEQSRPERHPATYHRTHGIRYFHGCWSVGDDTLWGVNRRKKGAANTLAALRSIRAARQDGAPIYVILDNLSAHRGDTIRR</sequence>
<dbReference type="EMBL" id="CM001889">
    <property type="protein sequence ID" value="EOY49291.1"/>
    <property type="molecule type" value="Genomic_DNA"/>
</dbReference>
<evidence type="ECO:0000313" key="1">
    <source>
        <dbReference type="EMBL" id="EOY49291.1"/>
    </source>
</evidence>
<accession>A0A7U9DSH3</accession>
<organism evidence="1 2">
    <name type="scientific">Streptomyces lividans 1326</name>
    <dbReference type="NCBI Taxonomy" id="1200984"/>
    <lineage>
        <taxon>Bacteria</taxon>
        <taxon>Bacillati</taxon>
        <taxon>Actinomycetota</taxon>
        <taxon>Actinomycetes</taxon>
        <taxon>Kitasatosporales</taxon>
        <taxon>Streptomycetaceae</taxon>
        <taxon>Streptomyces</taxon>
    </lineage>
</organism>
<reference evidence="2" key="1">
    <citation type="journal article" date="2013" name="Genome Biol. Evol.">
        <title>The genome sequence of Streptomyces lividans 66 reveals a novel tRNA-dependent peptide biosynthetic system within a metal-related genomic island.</title>
        <authorList>
            <person name="Cruz-Morales P."/>
            <person name="Vijgenboom E."/>
            <person name="Iruegas-Bocardo F."/>
            <person name="Girard G."/>
            <person name="Yanez-Guerra L.A."/>
            <person name="Ramos-Aboites H.E."/>
            <person name="Pernodet J.L."/>
            <person name="Anne J."/>
            <person name="van Wezel G.P."/>
            <person name="Barona-Gomez F."/>
        </authorList>
    </citation>
    <scope>NUCLEOTIDE SEQUENCE [LARGE SCALE GENOMIC DNA]</scope>
    <source>
        <strain evidence="2">1326</strain>
    </source>
</reference>
<gene>
    <name evidence="1" type="ORF">SLI_4583</name>
</gene>